<sequence>METKERKEDRRTKYTRQAIKDTFLKLLEKKSYPKITVTEICKLAEINRGTFYLHYYDMDDVLDDILTEMLEDTKSVEEHLMCPGRAASNCTFPFCHKVHNTPRYQVLFLDDIISSKIIDKIADVYKEGYVTWLMSHSLLTFEQAEAVFYFQMNGCLTINKLTIRNQCSDWRKIQNTIDSFIKAGLESFLIHDGRDEMQ</sequence>
<dbReference type="RefSeq" id="WP_065541592.1">
    <property type="nucleotide sequence ID" value="NZ_CP015405.2"/>
</dbReference>
<dbReference type="STRING" id="1796616.A4V09_06160"/>
<reference evidence="4" key="1">
    <citation type="submission" date="2017-04" db="EMBL/GenBank/DDBJ databases">
        <title>Complete Genome Sequences of Twelve Strains of a Stable Defined Moderately Diverse Mouse Microbiota 2 (sDMDMm2).</title>
        <authorList>
            <person name="Uchimura Y."/>
            <person name="Wyss M."/>
            <person name="Brugiroux S."/>
            <person name="Limenitakis J.P."/>
            <person name="Stecher B."/>
            <person name="McCoy K.D."/>
            <person name="Macpherson A.J."/>
        </authorList>
    </citation>
    <scope>NUCLEOTIDE SEQUENCE</scope>
    <source>
        <strain evidence="4">YL58</strain>
    </source>
</reference>
<evidence type="ECO:0000313" key="5">
    <source>
        <dbReference type="Proteomes" id="UP000092574"/>
    </source>
</evidence>
<evidence type="ECO:0000259" key="3">
    <source>
        <dbReference type="PROSITE" id="PS50977"/>
    </source>
</evidence>
<dbReference type="PANTHER" id="PTHR43479">
    <property type="entry name" value="ACREF/ENVCD OPERON REPRESSOR-RELATED"/>
    <property type="match status" value="1"/>
</dbReference>
<dbReference type="InterPro" id="IPR001647">
    <property type="entry name" value="HTH_TetR"/>
</dbReference>
<accession>A0A1C7I8P2</accession>
<dbReference type="AlphaFoldDB" id="A0A1C7I8P2"/>
<dbReference type="GO" id="GO:0003677">
    <property type="term" value="F:DNA binding"/>
    <property type="evidence" value="ECO:0007669"/>
    <property type="project" value="UniProtKB-UniRule"/>
</dbReference>
<protein>
    <submittedName>
        <fullName evidence="4">TetR family transcriptional regulator</fullName>
    </submittedName>
</protein>
<dbReference type="Gene3D" id="1.10.357.10">
    <property type="entry name" value="Tetracycline Repressor, domain 2"/>
    <property type="match status" value="1"/>
</dbReference>
<dbReference type="OrthoDB" id="9810250at2"/>
<evidence type="ECO:0000313" key="4">
    <source>
        <dbReference type="EMBL" id="ANU75388.1"/>
    </source>
</evidence>
<dbReference type="EMBL" id="CP015405">
    <property type="protein sequence ID" value="ANU75388.1"/>
    <property type="molecule type" value="Genomic_DNA"/>
</dbReference>
<dbReference type="InterPro" id="IPR050624">
    <property type="entry name" value="HTH-type_Tx_Regulator"/>
</dbReference>
<evidence type="ECO:0000256" key="2">
    <source>
        <dbReference type="PROSITE-ProRule" id="PRU00335"/>
    </source>
</evidence>
<name>A0A1C7I8P2_9FIRM</name>
<feature type="domain" description="HTH tetR-type" evidence="3">
    <location>
        <begin position="13"/>
        <end position="73"/>
    </location>
</feature>
<feature type="DNA-binding region" description="H-T-H motif" evidence="2">
    <location>
        <begin position="36"/>
        <end position="55"/>
    </location>
</feature>
<gene>
    <name evidence="4" type="ORF">A4V09_06160</name>
</gene>
<dbReference type="PANTHER" id="PTHR43479:SF11">
    <property type="entry name" value="ACREF_ENVCD OPERON REPRESSOR-RELATED"/>
    <property type="match status" value="1"/>
</dbReference>
<organism evidence="4 5">
    <name type="scientific">Blautia pseudococcoides</name>
    <dbReference type="NCBI Taxonomy" id="1796616"/>
    <lineage>
        <taxon>Bacteria</taxon>
        <taxon>Bacillati</taxon>
        <taxon>Bacillota</taxon>
        <taxon>Clostridia</taxon>
        <taxon>Lachnospirales</taxon>
        <taxon>Lachnospiraceae</taxon>
        <taxon>Blautia</taxon>
    </lineage>
</organism>
<dbReference type="InterPro" id="IPR009057">
    <property type="entry name" value="Homeodomain-like_sf"/>
</dbReference>
<keyword evidence="1 2" id="KW-0238">DNA-binding</keyword>
<dbReference type="PROSITE" id="PS50977">
    <property type="entry name" value="HTH_TETR_2"/>
    <property type="match status" value="1"/>
</dbReference>
<evidence type="ECO:0000256" key="1">
    <source>
        <dbReference type="ARBA" id="ARBA00023125"/>
    </source>
</evidence>
<dbReference type="SUPFAM" id="SSF46689">
    <property type="entry name" value="Homeodomain-like"/>
    <property type="match status" value="1"/>
</dbReference>
<proteinExistence type="predicted"/>
<keyword evidence="5" id="KW-1185">Reference proteome</keyword>
<dbReference type="KEGG" id="byl:A4V09_06160"/>
<dbReference type="Proteomes" id="UP000092574">
    <property type="component" value="Chromosome"/>
</dbReference>